<name>A0A3S0S3U1_9GAMM</name>
<evidence type="ECO:0000313" key="2">
    <source>
        <dbReference type="EMBL" id="RUL64219.1"/>
    </source>
</evidence>
<dbReference type="OrthoDB" id="9806213at2"/>
<sequence>MAKYIQSDAKDFAALSQFVTPYEAQGRTASAALLIWFLEVLFRLDETEAQDAVCDKKHDAGVDAIVVSDSSKEITVFQAKRKEKIPGTLGDTDLKSFVGALAQFKSRSSVLKLIATTKNDELKKLLEEGDVADKIGNGYKIRPIFVCNVAANVDASDYLAQAEAAGHLIELWDLKRLGPLLKQLSKDWFLDEEVKLKVDADHLFYFGAKTSPKLVYTAIRAQELVSLPGIDDSRIFAQNVRLGLGRTRVNKDIIQSVVDKGEHENFLTFHNGLTVVAKDIKVRGSTITLSGLSVCNGCQSLLSFYENRKALTPKLEVLVRIVKVGSDRKLPEVIAYRTNNQNAISLRDLNSNDSAQLRLKNEFDSLYGAYSEYTIKRGEVVATAELKNEDAGRMILALYLGEPTSAHQKYRIFGDLEARIFSIDMNASRVRFAQLLTTEIYSLRSKIKEERIGKYGLTIFILLYLVGCILKESAAGNEFLKNPSPFLLSSQNAKAPQRRLLESLKAIIDHAIVELNYYVKEHGGDSYNYKSEFKSLKAVEALRNAVVKAYEKDIHNGRAQQFALPQ</sequence>
<dbReference type="AlphaFoldDB" id="A0A3S0S3U1"/>
<keyword evidence="3" id="KW-1185">Reference proteome</keyword>
<proteinExistence type="predicted"/>
<organism evidence="2 3">
    <name type="scientific">Dyella dinghuensis</name>
    <dbReference type="NCBI Taxonomy" id="1920169"/>
    <lineage>
        <taxon>Bacteria</taxon>
        <taxon>Pseudomonadati</taxon>
        <taxon>Pseudomonadota</taxon>
        <taxon>Gammaproteobacteria</taxon>
        <taxon>Lysobacterales</taxon>
        <taxon>Rhodanobacteraceae</taxon>
        <taxon>Dyella</taxon>
    </lineage>
</organism>
<dbReference type="Proteomes" id="UP000267077">
    <property type="component" value="Unassembled WGS sequence"/>
</dbReference>
<feature type="domain" description="Abortive phage infection protein C-terminal" evidence="1">
    <location>
        <begin position="236"/>
        <end position="384"/>
    </location>
</feature>
<evidence type="ECO:0000313" key="3">
    <source>
        <dbReference type="Proteomes" id="UP000267077"/>
    </source>
</evidence>
<dbReference type="RefSeq" id="WP_126673498.1">
    <property type="nucleotide sequence ID" value="NZ_RYZR01000005.1"/>
</dbReference>
<reference evidence="2 3" key="1">
    <citation type="submission" date="2018-12" db="EMBL/GenBank/DDBJ databases">
        <title>Dyella dinghuensis sp. nov. DHOA06 and Dyella choica sp. nov. 4M-K27, isolated from forest soil.</title>
        <authorList>
            <person name="Qiu L.-H."/>
            <person name="Gao Z.-H."/>
        </authorList>
    </citation>
    <scope>NUCLEOTIDE SEQUENCE [LARGE SCALE GENOMIC DNA]</scope>
    <source>
        <strain evidence="2 3">DHOA06</strain>
    </source>
</reference>
<dbReference type="EMBL" id="RYZR01000005">
    <property type="protein sequence ID" value="RUL64219.1"/>
    <property type="molecule type" value="Genomic_DNA"/>
</dbReference>
<comment type="caution">
    <text evidence="2">The sequence shown here is derived from an EMBL/GenBank/DDBJ whole genome shotgun (WGS) entry which is preliminary data.</text>
</comment>
<evidence type="ECO:0000259" key="1">
    <source>
        <dbReference type="Pfam" id="PF10592"/>
    </source>
</evidence>
<gene>
    <name evidence="2" type="ORF">EKH79_09215</name>
</gene>
<protein>
    <recommendedName>
        <fullName evidence="1">Abortive phage infection protein C-terminal domain-containing protein</fullName>
    </recommendedName>
</protein>
<dbReference type="InterPro" id="IPR018891">
    <property type="entry name" value="AIPR_C"/>
</dbReference>
<dbReference type="Pfam" id="PF10592">
    <property type="entry name" value="AIPR"/>
    <property type="match status" value="1"/>
</dbReference>
<accession>A0A3S0S3U1</accession>